<dbReference type="Pfam" id="PF17876">
    <property type="entry name" value="CSD2"/>
    <property type="match status" value="1"/>
</dbReference>
<reference evidence="10" key="1">
    <citation type="journal article" date="2011" name="Environ. Microbiol.">
        <title>Time-series analyses of Monterey Bay coastal microbial picoplankton using a 'genome proxy' microarray.</title>
        <authorList>
            <person name="Rich V.I."/>
            <person name="Pham V.D."/>
            <person name="Eppley J."/>
            <person name="Shi Y."/>
            <person name="DeLong E.F."/>
        </authorList>
    </citation>
    <scope>NUCLEOTIDE SEQUENCE</scope>
</reference>
<comment type="subcellular location">
    <subcellularLocation>
        <location evidence="7">Cytoplasm</location>
    </subcellularLocation>
</comment>
<dbReference type="InterPro" id="IPR001900">
    <property type="entry name" value="RNase_II/R"/>
</dbReference>
<dbReference type="PROSITE" id="PS01175">
    <property type="entry name" value="RIBONUCLEASE_II"/>
    <property type="match status" value="1"/>
</dbReference>
<dbReference type="Pfam" id="PF00773">
    <property type="entry name" value="RNB"/>
    <property type="match status" value="1"/>
</dbReference>
<sequence length="744" mass="83308">MNKTPLKEDILKWVQEHPEKASKRDISKAFNITGNARVELKKILRELRTDGLISGSRSSFKSSSELPPVSVLRLSELDENGDLWAEPAEWSMDTVRPRILFLPKKNDAALAVGDRILCRITPIENHDHKLEARLIRRIGSAPDLVIGIYRLGSEGGRLVPIDKKNSWEYKIASQDAKNAKDGELVEAEQVGPRKRLGLASARIIEVLGDPMAPRSISLIAIHQHEIPDHFPDDVLFEAEQARAVELGERTDLRNLPLFTIDPSDARDHDDAICAKPDDDPNNIGGHIVWVAIADVAYYVQPGSSIDIEARKRGNSSYFPDRVVPMLPDALSGNLCSLHEGVDRACMSVCIKLSAEGTKLDHQFHRGIMRSPASLSYEQAQGAFDGNYDNVTKPLAKALKDLLLAYKSASKARDKRQPLNLDLPERKIVLSDDGEVLSVDFKNRFEAHKLVEEFMVMANVCAAETLEANQETLLYRVHEEPTLEKLNALREVVEDSGLKLAKGQVLKTHHLNKLLDTAEKSEDAEIINMTVLRSMSQAYYSPSSLGHFGLNLRRYAHFTSPIRRYADLIVHRALISTHKFGDDGLIDADREQLKEIGEWISSTERRSMLAERDTSDRYLAAFLSDRIGLEFTGRISGIAKFGLFVKLDISGADGIIPLSKLGREYWRYDDRERTLKGEDSGRIISIGMPCKVSLVEATAITGGISLEMLELEGKVIPKSSSRKNSHKGRRIMRSKDKKRKRKINN</sequence>
<keyword evidence="6 7" id="KW-0694">RNA-binding</keyword>
<comment type="similarity">
    <text evidence="7">Belongs to the RNR ribonuclease family. RNase R subfamily.</text>
</comment>
<evidence type="ECO:0000313" key="10">
    <source>
        <dbReference type="EMBL" id="ADI20080.1"/>
    </source>
</evidence>
<dbReference type="EMBL" id="GU474938">
    <property type="protein sequence ID" value="ADI20080.1"/>
    <property type="molecule type" value="Genomic_DNA"/>
</dbReference>
<dbReference type="GO" id="GO:0008859">
    <property type="term" value="F:exoribonuclease II activity"/>
    <property type="evidence" value="ECO:0007669"/>
    <property type="project" value="UniProtKB-UniRule"/>
</dbReference>
<evidence type="ECO:0000256" key="8">
    <source>
        <dbReference type="SAM" id="MobiDB-lite"/>
    </source>
</evidence>
<protein>
    <recommendedName>
        <fullName evidence="7">Ribonuclease R</fullName>
        <shortName evidence="7">RNase R</shortName>
        <ecNumber evidence="7">3.1.13.1</ecNumber>
    </recommendedName>
</protein>
<evidence type="ECO:0000256" key="2">
    <source>
        <dbReference type="ARBA" id="ARBA00022490"/>
    </source>
</evidence>
<dbReference type="GO" id="GO:0005829">
    <property type="term" value="C:cytosol"/>
    <property type="evidence" value="ECO:0007669"/>
    <property type="project" value="TreeGrafter"/>
</dbReference>
<dbReference type="InterPro" id="IPR040476">
    <property type="entry name" value="CSD2"/>
</dbReference>
<evidence type="ECO:0000256" key="7">
    <source>
        <dbReference type="HAMAP-Rule" id="MF_01895"/>
    </source>
</evidence>
<dbReference type="EC" id="3.1.13.1" evidence="7"/>
<dbReference type="PROSITE" id="PS50126">
    <property type="entry name" value="S1"/>
    <property type="match status" value="1"/>
</dbReference>
<evidence type="ECO:0000256" key="1">
    <source>
        <dbReference type="ARBA" id="ARBA00001849"/>
    </source>
</evidence>
<feature type="domain" description="S1 motif" evidence="9">
    <location>
        <begin position="627"/>
        <end position="708"/>
    </location>
</feature>
<dbReference type="SUPFAM" id="SSF50249">
    <property type="entry name" value="Nucleic acid-binding proteins"/>
    <property type="match status" value="2"/>
</dbReference>
<dbReference type="PANTHER" id="PTHR23355:SF9">
    <property type="entry name" value="DIS3-LIKE EXONUCLEASE 2"/>
    <property type="match status" value="1"/>
</dbReference>
<dbReference type="InterPro" id="IPR012340">
    <property type="entry name" value="NA-bd_OB-fold"/>
</dbReference>
<dbReference type="InterPro" id="IPR011805">
    <property type="entry name" value="RNase_R"/>
</dbReference>
<keyword evidence="3 7" id="KW-0540">Nuclease</keyword>
<feature type="compositionally biased region" description="Basic residues" evidence="8">
    <location>
        <begin position="719"/>
        <end position="744"/>
    </location>
</feature>
<dbReference type="GO" id="GO:0003723">
    <property type="term" value="F:RNA binding"/>
    <property type="evidence" value="ECO:0007669"/>
    <property type="project" value="UniProtKB-UniRule"/>
</dbReference>
<dbReference type="NCBIfam" id="TIGR00358">
    <property type="entry name" value="3_prime_RNase"/>
    <property type="match status" value="1"/>
</dbReference>
<dbReference type="SMART" id="SM00955">
    <property type="entry name" value="RNB"/>
    <property type="match status" value="1"/>
</dbReference>
<dbReference type="SMART" id="SM00316">
    <property type="entry name" value="S1"/>
    <property type="match status" value="1"/>
</dbReference>
<feature type="region of interest" description="Disordered" evidence="8">
    <location>
        <begin position="716"/>
        <end position="744"/>
    </location>
</feature>
<dbReference type="HAMAP" id="MF_01895">
    <property type="entry name" value="RNase_R"/>
    <property type="match status" value="1"/>
</dbReference>
<evidence type="ECO:0000256" key="6">
    <source>
        <dbReference type="ARBA" id="ARBA00022884"/>
    </source>
</evidence>
<dbReference type="Pfam" id="PF00575">
    <property type="entry name" value="S1"/>
    <property type="match status" value="1"/>
</dbReference>
<proteinExistence type="inferred from homology"/>
<name>E0Y089_9PROT</name>
<accession>E0Y089</accession>
<evidence type="ECO:0000259" key="9">
    <source>
        <dbReference type="PROSITE" id="PS50126"/>
    </source>
</evidence>
<keyword evidence="2 7" id="KW-0963">Cytoplasm</keyword>
<organism evidence="10">
    <name type="scientific">uncultured alpha proteobacterium EB080_L06A09</name>
    <dbReference type="NCBI Taxonomy" id="710794"/>
    <lineage>
        <taxon>Bacteria</taxon>
        <taxon>Pseudomonadati</taxon>
        <taxon>Pseudomonadota</taxon>
        <taxon>Alphaproteobacteria</taxon>
        <taxon>environmental samples</taxon>
    </lineage>
</organism>
<dbReference type="Gene3D" id="2.40.50.140">
    <property type="entry name" value="Nucleic acid-binding proteins"/>
    <property type="match status" value="1"/>
</dbReference>
<comment type="function">
    <text evidence="7">3'-5' exoribonuclease that releases 5'-nucleoside monophosphates and is involved in maturation of structured RNAs.</text>
</comment>
<dbReference type="InterPro" id="IPR022966">
    <property type="entry name" value="RNase_II/R_CS"/>
</dbReference>
<dbReference type="CDD" id="cd04471">
    <property type="entry name" value="S1_RNase_R"/>
    <property type="match status" value="1"/>
</dbReference>
<evidence type="ECO:0000256" key="3">
    <source>
        <dbReference type="ARBA" id="ARBA00022722"/>
    </source>
</evidence>
<dbReference type="InterPro" id="IPR004476">
    <property type="entry name" value="RNase_II/RNase_R"/>
</dbReference>
<keyword evidence="4 7" id="KW-0378">Hydrolase</keyword>
<dbReference type="AlphaFoldDB" id="E0Y089"/>
<gene>
    <name evidence="7" type="primary">rnr</name>
</gene>
<evidence type="ECO:0000256" key="4">
    <source>
        <dbReference type="ARBA" id="ARBA00022801"/>
    </source>
</evidence>
<dbReference type="InterPro" id="IPR050180">
    <property type="entry name" value="RNR_Ribonuclease"/>
</dbReference>
<dbReference type="InterPro" id="IPR003029">
    <property type="entry name" value="S1_domain"/>
</dbReference>
<evidence type="ECO:0000256" key="5">
    <source>
        <dbReference type="ARBA" id="ARBA00022839"/>
    </source>
</evidence>
<dbReference type="GO" id="GO:0006402">
    <property type="term" value="P:mRNA catabolic process"/>
    <property type="evidence" value="ECO:0007669"/>
    <property type="project" value="TreeGrafter"/>
</dbReference>
<dbReference type="NCBIfam" id="TIGR02063">
    <property type="entry name" value="RNase_R"/>
    <property type="match status" value="1"/>
</dbReference>
<keyword evidence="5 7" id="KW-0269">Exonuclease</keyword>
<dbReference type="PANTHER" id="PTHR23355">
    <property type="entry name" value="RIBONUCLEASE"/>
    <property type="match status" value="1"/>
</dbReference>
<comment type="catalytic activity">
    <reaction evidence="1 7">
        <text>Exonucleolytic cleavage in the 3'- to 5'-direction to yield nucleoside 5'-phosphates.</text>
        <dbReference type="EC" id="3.1.13.1"/>
    </reaction>
</comment>